<feature type="transmembrane region" description="Helical" evidence="6">
    <location>
        <begin position="602"/>
        <end position="619"/>
    </location>
</feature>
<comment type="caution">
    <text evidence="9">The sequence shown here is derived from an EMBL/GenBank/DDBJ whole genome shotgun (WGS) entry which is preliminary data.</text>
</comment>
<dbReference type="GO" id="GO:0055064">
    <property type="term" value="P:chloride ion homeostasis"/>
    <property type="evidence" value="ECO:0007669"/>
    <property type="project" value="TreeGrafter"/>
</dbReference>
<dbReference type="Proteomes" id="UP001201812">
    <property type="component" value="Unassembled WGS sequence"/>
</dbReference>
<feature type="transmembrane region" description="Helical" evidence="6">
    <location>
        <begin position="370"/>
        <end position="389"/>
    </location>
</feature>
<evidence type="ECO:0000256" key="6">
    <source>
        <dbReference type="SAM" id="Phobius"/>
    </source>
</evidence>
<protein>
    <submittedName>
        <fullName evidence="9">Solute carrier family 12 domain-containing protein</fullName>
    </submittedName>
</protein>
<evidence type="ECO:0000313" key="9">
    <source>
        <dbReference type="EMBL" id="KAI1714915.1"/>
    </source>
</evidence>
<sequence length="1263" mass="138208">MSESDGSQQQQSPTKKDRFKISRPSLDLFPMSTLGKVHPIAQQQRRGSGTALPPAPPQYSQRAPVSLHSSRTLMNPDGADEDSHNTTSSKARKLGKKTSDYFHSRFGVPGKIKNALGKKNKTPQLETFPEVEDEGEPSPPSNQSRRRSTAHSLEFPPNIDFYRNTLGMEGRAPNARPSMMDLIDGRAVKFTAADEVKSVELFQTSPPGPGVTGPANKFGWIEGVLIRCMASIFGVMLYLRISWVAGQAGILLGSCVVLLGTLITIITALSTSAICTNGMVKGGGAYYLISRSLGPEFGGSIGIIFSFANAVGAAMYIVGFAETIRDLMAKHGWQIIDGDMNDIRIIGLVALVFIFGVIIVGLSFESKMQIVMMVVLLASVTDYMIGTFFSPSEDQQLRGLTGYRMETFKENLMPAFREGYSFFTVFAVYFPAATGIMAGANISGDLKDPGKAIPMGTLLAIAITSIVYLLMVWMTGSTCVRDADGIYIPMLLSQLNATGIVPEIKPVVDESVGSVFTFYAKPACVGNASCPYGLMNYFQIVELGSVLPWFVTAGIIASTLSSALVSMVGAPKIFQAVCKDRLFPYVNRFAKGHGPNDEPRQALILGSVIACGIILIGDLNAIAPIISNFFLCSYALINYACFDSSFAHSPGFRPSFRYYNMWVSLAGSFMCIFCMFIISWSTALLTFFCFVIIFMYLAHRKPDVNWGSSAQAHSYRNALQYVIKLERTDEHVKNYRPQVLVMSGNPAARAGLVDFAYSITKGNSLMMCGYVVPYEASSSVFKMMDKLDDELRVWFKNRHMKAFPVCVANPNLRSGGETLLQVAGLGKLKPNIIIMGFKHDWIQCAQKENGLTELNDYFGLILDSFSHNISVAILRNASAGLDLTEFILAASQWERSNSDHPVPASPTYSCTSAGDAGSSQYPTVELRGTPGQRARQMFLNTFVRGDARDILDTTSTITSTTTAYTTIDPNSTVNSTATTFTNLDPELGAAIAACSRTLNKDREAQRNGVKVTKPDETSEYPSAADSVQQSVDTRTDDRPTISGPIHVLSSITLPSDVNRFQNRVKNGVIDVWWLYDDGGLTLLVPYLLAQPKSYLENAKLRVFTLSAKGKKLEHEQRSMAALLSRFRIKAAKVIVLPDSSSNKPTNESLAKFDALIKPFIYHPPEPSAQSSTSTVEEPQVPDGMVTMAELKAHQEKSCRALRLSELLRKYSSTADLIVVTLPVPRRGVVSSALYLTWLEVISRDLPPTLMVRGNQQSVLTFYS</sequence>
<dbReference type="EMBL" id="JAKKPZ010000012">
    <property type="protein sequence ID" value="KAI1714915.1"/>
    <property type="molecule type" value="Genomic_DNA"/>
</dbReference>
<evidence type="ECO:0000256" key="2">
    <source>
        <dbReference type="ARBA" id="ARBA00022692"/>
    </source>
</evidence>
<feature type="domain" description="SLC12A transporter C-terminal" evidence="8">
    <location>
        <begin position="749"/>
        <end position="1263"/>
    </location>
</feature>
<dbReference type="Pfam" id="PF03522">
    <property type="entry name" value="SLC12"/>
    <property type="match status" value="1"/>
</dbReference>
<dbReference type="GO" id="GO:0055078">
    <property type="term" value="P:sodium ion homeostasis"/>
    <property type="evidence" value="ECO:0007669"/>
    <property type="project" value="TreeGrafter"/>
</dbReference>
<dbReference type="GO" id="GO:1990573">
    <property type="term" value="P:potassium ion import across plasma membrane"/>
    <property type="evidence" value="ECO:0007669"/>
    <property type="project" value="TreeGrafter"/>
</dbReference>
<feature type="transmembrane region" description="Helical" evidence="6">
    <location>
        <begin position="419"/>
        <end position="440"/>
    </location>
</feature>
<dbReference type="GO" id="GO:0016020">
    <property type="term" value="C:membrane"/>
    <property type="evidence" value="ECO:0007669"/>
    <property type="project" value="UniProtKB-SubCell"/>
</dbReference>
<keyword evidence="2 6" id="KW-0812">Transmembrane</keyword>
<feature type="region of interest" description="Disordered" evidence="5">
    <location>
        <begin position="897"/>
        <end position="920"/>
    </location>
</feature>
<dbReference type="InterPro" id="IPR004842">
    <property type="entry name" value="SLC12A_fam"/>
</dbReference>
<dbReference type="AlphaFoldDB" id="A0AAD4N8B8"/>
<dbReference type="InterPro" id="IPR018491">
    <property type="entry name" value="SLC12_C"/>
</dbReference>
<dbReference type="GO" id="GO:0008511">
    <property type="term" value="F:sodium:potassium:chloride symporter activity"/>
    <property type="evidence" value="ECO:0007669"/>
    <property type="project" value="TreeGrafter"/>
</dbReference>
<organism evidence="9 10">
    <name type="scientific">Ditylenchus destructor</name>
    <dbReference type="NCBI Taxonomy" id="166010"/>
    <lineage>
        <taxon>Eukaryota</taxon>
        <taxon>Metazoa</taxon>
        <taxon>Ecdysozoa</taxon>
        <taxon>Nematoda</taxon>
        <taxon>Chromadorea</taxon>
        <taxon>Rhabditida</taxon>
        <taxon>Tylenchina</taxon>
        <taxon>Tylenchomorpha</taxon>
        <taxon>Sphaerularioidea</taxon>
        <taxon>Anguinidae</taxon>
        <taxon>Anguininae</taxon>
        <taxon>Ditylenchus</taxon>
    </lineage>
</organism>
<evidence type="ECO:0000256" key="1">
    <source>
        <dbReference type="ARBA" id="ARBA00004141"/>
    </source>
</evidence>
<evidence type="ECO:0000313" key="10">
    <source>
        <dbReference type="Proteomes" id="UP001201812"/>
    </source>
</evidence>
<dbReference type="GO" id="GO:0055075">
    <property type="term" value="P:potassium ion homeostasis"/>
    <property type="evidence" value="ECO:0007669"/>
    <property type="project" value="TreeGrafter"/>
</dbReference>
<feature type="compositionally biased region" description="Polar residues" evidence="5">
    <location>
        <begin position="58"/>
        <end position="73"/>
    </location>
</feature>
<keyword evidence="10" id="KW-1185">Reference proteome</keyword>
<dbReference type="FunFam" id="1.20.1740.10:FF:000022">
    <property type="entry name" value="Bumetanide-sensitive na-k-cl cotransport protein"/>
    <property type="match status" value="1"/>
</dbReference>
<dbReference type="Gene3D" id="1.20.1740.10">
    <property type="entry name" value="Amino acid/polyamine transporter I"/>
    <property type="match status" value="1"/>
</dbReference>
<feature type="transmembrane region" description="Helical" evidence="6">
    <location>
        <begin position="300"/>
        <end position="324"/>
    </location>
</feature>
<feature type="transmembrane region" description="Helical" evidence="6">
    <location>
        <begin position="452"/>
        <end position="473"/>
    </location>
</feature>
<feature type="region of interest" description="Disordered" evidence="5">
    <location>
        <begin position="1002"/>
        <end position="1039"/>
    </location>
</feature>
<proteinExistence type="predicted"/>
<gene>
    <name evidence="9" type="ORF">DdX_08188</name>
</gene>
<accession>A0AAD4N8B8</accession>
<keyword evidence="4 6" id="KW-0472">Membrane</keyword>
<feature type="transmembrane region" description="Helical" evidence="6">
    <location>
        <begin position="251"/>
        <end position="280"/>
    </location>
</feature>
<feature type="transmembrane region" description="Helical" evidence="6">
    <location>
        <begin position="218"/>
        <end position="239"/>
    </location>
</feature>
<evidence type="ECO:0000259" key="7">
    <source>
        <dbReference type="Pfam" id="PF00324"/>
    </source>
</evidence>
<dbReference type="PANTHER" id="PTHR11827:SF103">
    <property type="entry name" value="SODIUM CHLORIDE COTRANSPORTER 69, ISOFORM E"/>
    <property type="match status" value="1"/>
</dbReference>
<feature type="region of interest" description="Disordered" evidence="5">
    <location>
        <begin position="1"/>
        <end position="152"/>
    </location>
</feature>
<dbReference type="PANTHER" id="PTHR11827">
    <property type="entry name" value="SOLUTE CARRIER FAMILY 12, CATION COTRANSPORTERS"/>
    <property type="match status" value="1"/>
</dbReference>
<evidence type="ECO:0000256" key="4">
    <source>
        <dbReference type="ARBA" id="ARBA00023136"/>
    </source>
</evidence>
<name>A0AAD4N8B8_9BILA</name>
<feature type="compositionally biased region" description="Polar residues" evidence="5">
    <location>
        <begin position="1"/>
        <end position="13"/>
    </location>
</feature>
<dbReference type="InterPro" id="IPR004841">
    <property type="entry name" value="AA-permease/SLC12A_dom"/>
</dbReference>
<keyword evidence="3 6" id="KW-1133">Transmembrane helix</keyword>
<feature type="domain" description="Amino acid permease/ SLC12A" evidence="7">
    <location>
        <begin position="223"/>
        <end position="740"/>
    </location>
</feature>
<feature type="transmembrane region" description="Helical" evidence="6">
    <location>
        <begin position="663"/>
        <end position="696"/>
    </location>
</feature>
<comment type="subcellular location">
    <subcellularLocation>
        <location evidence="1">Membrane</location>
        <topology evidence="1">Multi-pass membrane protein</topology>
    </subcellularLocation>
</comment>
<evidence type="ECO:0000256" key="3">
    <source>
        <dbReference type="ARBA" id="ARBA00022989"/>
    </source>
</evidence>
<reference evidence="9" key="1">
    <citation type="submission" date="2022-01" db="EMBL/GenBank/DDBJ databases">
        <title>Genome Sequence Resource for Two Populations of Ditylenchus destructor, the Migratory Endoparasitic Phytonematode.</title>
        <authorList>
            <person name="Zhang H."/>
            <person name="Lin R."/>
            <person name="Xie B."/>
        </authorList>
    </citation>
    <scope>NUCLEOTIDE SEQUENCE</scope>
    <source>
        <strain evidence="9">BazhouSP</strain>
    </source>
</reference>
<evidence type="ECO:0000259" key="8">
    <source>
        <dbReference type="Pfam" id="PF03522"/>
    </source>
</evidence>
<dbReference type="GO" id="GO:0006884">
    <property type="term" value="P:cell volume homeostasis"/>
    <property type="evidence" value="ECO:0007669"/>
    <property type="project" value="TreeGrafter"/>
</dbReference>
<dbReference type="NCBIfam" id="TIGR00930">
    <property type="entry name" value="2a30"/>
    <property type="match status" value="1"/>
</dbReference>
<feature type="transmembrane region" description="Helical" evidence="6">
    <location>
        <begin position="345"/>
        <end position="364"/>
    </location>
</feature>
<evidence type="ECO:0000256" key="5">
    <source>
        <dbReference type="SAM" id="MobiDB-lite"/>
    </source>
</evidence>
<dbReference type="Pfam" id="PF00324">
    <property type="entry name" value="AA_permease"/>
    <property type="match status" value="1"/>
</dbReference>
<feature type="compositionally biased region" description="Polar residues" evidence="5">
    <location>
        <begin position="906"/>
        <end position="920"/>
    </location>
</feature>